<comment type="caution">
    <text evidence="2">The sequence shown here is derived from an EMBL/GenBank/DDBJ whole genome shotgun (WGS) entry which is preliminary data.</text>
</comment>
<organism evidence="2 3">
    <name type="scientific">Lyophyllum shimeji</name>
    <name type="common">Hon-shimeji</name>
    <name type="synonym">Tricholoma shimeji</name>
    <dbReference type="NCBI Taxonomy" id="47721"/>
    <lineage>
        <taxon>Eukaryota</taxon>
        <taxon>Fungi</taxon>
        <taxon>Dikarya</taxon>
        <taxon>Basidiomycota</taxon>
        <taxon>Agaricomycotina</taxon>
        <taxon>Agaricomycetes</taxon>
        <taxon>Agaricomycetidae</taxon>
        <taxon>Agaricales</taxon>
        <taxon>Tricholomatineae</taxon>
        <taxon>Lyophyllaceae</taxon>
        <taxon>Lyophyllum</taxon>
    </lineage>
</organism>
<evidence type="ECO:0000313" key="2">
    <source>
        <dbReference type="EMBL" id="GLB44338.1"/>
    </source>
</evidence>
<feature type="region of interest" description="Disordered" evidence="1">
    <location>
        <begin position="129"/>
        <end position="149"/>
    </location>
</feature>
<accession>A0A9P3PYF5</accession>
<feature type="compositionally biased region" description="Low complexity" evidence="1">
    <location>
        <begin position="135"/>
        <end position="149"/>
    </location>
</feature>
<reference evidence="2" key="1">
    <citation type="submission" date="2022-07" db="EMBL/GenBank/DDBJ databases">
        <title>The genome of Lyophyllum shimeji provides insight into the initial evolution of ectomycorrhizal fungal genome.</title>
        <authorList>
            <person name="Kobayashi Y."/>
            <person name="Shibata T."/>
            <person name="Hirakawa H."/>
            <person name="Shigenobu S."/>
            <person name="Nishiyama T."/>
            <person name="Yamada A."/>
            <person name="Hasebe M."/>
            <person name="Kawaguchi M."/>
        </authorList>
    </citation>
    <scope>NUCLEOTIDE SEQUENCE</scope>
    <source>
        <strain evidence="2">AT787</strain>
    </source>
</reference>
<name>A0A9P3PYF5_LYOSH</name>
<dbReference type="EMBL" id="BRPK01000016">
    <property type="protein sequence ID" value="GLB44338.1"/>
    <property type="molecule type" value="Genomic_DNA"/>
</dbReference>
<keyword evidence="3" id="KW-1185">Reference proteome</keyword>
<gene>
    <name evidence="2" type="ORF">LshimejAT787_1602680</name>
</gene>
<evidence type="ECO:0000256" key="1">
    <source>
        <dbReference type="SAM" id="MobiDB-lite"/>
    </source>
</evidence>
<dbReference type="Proteomes" id="UP001063166">
    <property type="component" value="Unassembled WGS sequence"/>
</dbReference>
<sequence>MRIGLIFLFATTSERLDLLLIPSSYEAHAQVRRPSPRRDTAQRMIKKNTNTMFQRRSEQRMRINLVTTRALFGHSNAKRPRQATGGPLASCRLPSLITQNTPCPTAFRARSLRAEDPQLALMIRHNATPSELTRPHPSLTSPSSPPVFSSFAHDTSRQVPAMRPVLALTFPFPSEFSANALPGARCARADRPLSLQWLCLRKGDVEASAYDI</sequence>
<proteinExistence type="predicted"/>
<protein>
    <submittedName>
        <fullName evidence="2">Uncharacterized protein</fullName>
    </submittedName>
</protein>
<dbReference type="AlphaFoldDB" id="A0A9P3PYF5"/>
<evidence type="ECO:0000313" key="3">
    <source>
        <dbReference type="Proteomes" id="UP001063166"/>
    </source>
</evidence>